<protein>
    <submittedName>
        <fullName evidence="1">Uncharacterized protein</fullName>
    </submittedName>
</protein>
<evidence type="ECO:0000313" key="2">
    <source>
        <dbReference type="Proteomes" id="UP000324767"/>
    </source>
</evidence>
<dbReference type="Proteomes" id="UP000324767">
    <property type="component" value="Unassembled WGS sequence"/>
</dbReference>
<organism evidence="1 2">
    <name type="scientific">Lasallia pustulata</name>
    <dbReference type="NCBI Taxonomy" id="136370"/>
    <lineage>
        <taxon>Eukaryota</taxon>
        <taxon>Fungi</taxon>
        <taxon>Dikarya</taxon>
        <taxon>Ascomycota</taxon>
        <taxon>Pezizomycotina</taxon>
        <taxon>Lecanoromycetes</taxon>
        <taxon>OSLEUM clade</taxon>
        <taxon>Umbilicariomycetidae</taxon>
        <taxon>Umbilicariales</taxon>
        <taxon>Umbilicariaceae</taxon>
        <taxon>Lasallia</taxon>
    </lineage>
</organism>
<dbReference type="EMBL" id="VXIT01000001">
    <property type="protein sequence ID" value="KAA6415717.1"/>
    <property type="molecule type" value="Genomic_DNA"/>
</dbReference>
<proteinExistence type="predicted"/>
<reference evidence="1 2" key="1">
    <citation type="submission" date="2019-09" db="EMBL/GenBank/DDBJ databases">
        <title>The hologenome of the rock-dwelling lichen Lasallia pustulata.</title>
        <authorList>
            <person name="Greshake Tzovaras B."/>
            <person name="Segers F."/>
            <person name="Bicker A."/>
            <person name="Dal Grande F."/>
            <person name="Otte J."/>
            <person name="Hankeln T."/>
            <person name="Schmitt I."/>
            <person name="Ebersberger I."/>
        </authorList>
    </citation>
    <scope>NUCLEOTIDE SEQUENCE [LARGE SCALE GENOMIC DNA]</scope>
    <source>
        <strain evidence="1">A1-1</strain>
    </source>
</reference>
<gene>
    <name evidence="1" type="ORF">FRX48_00435</name>
</gene>
<name>A0A5M8Q2W7_9LECA</name>
<accession>A0A5M8Q2W7</accession>
<evidence type="ECO:0000313" key="1">
    <source>
        <dbReference type="EMBL" id="KAA6415717.1"/>
    </source>
</evidence>
<comment type="caution">
    <text evidence="1">The sequence shown here is derived from an EMBL/GenBank/DDBJ whole genome shotgun (WGS) entry which is preliminary data.</text>
</comment>
<dbReference type="AlphaFoldDB" id="A0A5M8Q2W7"/>
<sequence>MPSRFSLSDESERERCIIDFDRAGNLVAMLLLQIPLIAAVKGTSVVSQSNEVSQVRCVDAVL</sequence>